<keyword evidence="12" id="KW-1185">Reference proteome</keyword>
<keyword evidence="9" id="KW-0448">Lipopolysaccharide biosynthesis</keyword>
<keyword evidence="9" id="KW-1003">Cell membrane</keyword>
<dbReference type="InterPro" id="IPR007507">
    <property type="entry name" value="Glycos_transf_N"/>
</dbReference>
<feature type="domain" description="3-deoxy-D-manno-octulosonic-acid transferase N-terminal" evidence="10">
    <location>
        <begin position="32"/>
        <end position="210"/>
    </location>
</feature>
<sequence>MIYRCLLPVYVLAAGPAWVLKMIRRGGWTSGLGERFGKYREDLEFEPCGQVHVHAVSVGETMLALKLIRAWQNRRPGKRFVLAVATATGRQVAEAQAPEGVRVVYQPVDFRILVERYLKRFEPSQVVLVEGEMWPHLMRSCACRNIPVRLVNARMSPRSRRRFRKLADWVRPVFRHLDAVAVQEASDAEIWQHLGVSADRVSVTGSLKFDPGRQQGRAGREEFGEMIEALAGGKPPVLAASTHAGEEVVLANAVFEAGGFPVVVPRHAERREEVLQDLAKAGGQGVLRSRFQVPVEPGKWVLVVDSTGELRDWIQAAEVVVMGKSFRSIGGQNPAEAIEAGKPVVVGPHMENFEPLVSRMVDAGGAFRVDEEGLIGVLASLLDDPGLQSRCAVAGQRVLAQHAGAVDRIIDLLEIG</sequence>
<dbReference type="Pfam" id="PF04413">
    <property type="entry name" value="Glycos_transf_N"/>
    <property type="match status" value="1"/>
</dbReference>
<evidence type="ECO:0000313" key="11">
    <source>
        <dbReference type="EMBL" id="MBB5352297.1"/>
    </source>
</evidence>
<keyword evidence="4 9" id="KW-0808">Transferase</keyword>
<dbReference type="Proteomes" id="UP000557717">
    <property type="component" value="Unassembled WGS sequence"/>
</dbReference>
<dbReference type="SUPFAM" id="SSF53756">
    <property type="entry name" value="UDP-Glycosyltransferase/glycogen phosphorylase"/>
    <property type="match status" value="1"/>
</dbReference>
<evidence type="ECO:0000256" key="8">
    <source>
        <dbReference type="PIRSR" id="PIRSR639901-2"/>
    </source>
</evidence>
<comment type="caution">
    <text evidence="11">The sequence shown here is derived from an EMBL/GenBank/DDBJ whole genome shotgun (WGS) entry which is preliminary data.</text>
</comment>
<dbReference type="AlphaFoldDB" id="A0A840V1T4"/>
<dbReference type="InterPro" id="IPR038107">
    <property type="entry name" value="Glycos_transf_N_sf"/>
</dbReference>
<proteinExistence type="inferred from homology"/>
<evidence type="ECO:0000256" key="1">
    <source>
        <dbReference type="ARBA" id="ARBA00004713"/>
    </source>
</evidence>
<name>A0A840V1T4_9BACT</name>
<evidence type="ECO:0000256" key="2">
    <source>
        <dbReference type="ARBA" id="ARBA00012621"/>
    </source>
</evidence>
<evidence type="ECO:0000256" key="3">
    <source>
        <dbReference type="ARBA" id="ARBA00019077"/>
    </source>
</evidence>
<dbReference type="GO" id="GO:0009245">
    <property type="term" value="P:lipid A biosynthetic process"/>
    <property type="evidence" value="ECO:0007669"/>
    <property type="project" value="TreeGrafter"/>
</dbReference>
<dbReference type="EC" id="2.4.99.12" evidence="2 9"/>
<dbReference type="GO" id="GO:0043842">
    <property type="term" value="F:Kdo transferase activity"/>
    <property type="evidence" value="ECO:0007669"/>
    <property type="project" value="UniProtKB-EC"/>
</dbReference>
<keyword evidence="11" id="KW-0328">Glycosyltransferase</keyword>
<evidence type="ECO:0000256" key="4">
    <source>
        <dbReference type="ARBA" id="ARBA00022679"/>
    </source>
</evidence>
<comment type="subcellular location">
    <subcellularLocation>
        <location evidence="9">Cell membrane</location>
    </subcellularLocation>
</comment>
<dbReference type="GO" id="GO:0005886">
    <property type="term" value="C:plasma membrane"/>
    <property type="evidence" value="ECO:0007669"/>
    <property type="project" value="UniProtKB-SubCell"/>
</dbReference>
<protein>
    <recommendedName>
        <fullName evidence="3 9">3-deoxy-D-manno-octulosonic acid transferase</fullName>
        <shortName evidence="9">Kdo transferase</shortName>
        <ecNumber evidence="2 9">2.4.99.12</ecNumber>
    </recommendedName>
    <alternativeName>
        <fullName evidence="5 9">Lipid IV(A) 3-deoxy-D-manno-octulosonic acid transferase</fullName>
    </alternativeName>
</protein>
<dbReference type="InterPro" id="IPR039901">
    <property type="entry name" value="Kdotransferase"/>
</dbReference>
<dbReference type="PANTHER" id="PTHR42755">
    <property type="entry name" value="3-DEOXY-MANNO-OCTULOSONATE CYTIDYLYLTRANSFERASE"/>
    <property type="match status" value="1"/>
</dbReference>
<feature type="site" description="Transition state stabilizer" evidence="8">
    <location>
        <position position="208"/>
    </location>
</feature>
<keyword evidence="9" id="KW-0472">Membrane</keyword>
<comment type="catalytic activity">
    <reaction evidence="6 9">
        <text>lipid IVA (E. coli) + CMP-3-deoxy-beta-D-manno-octulosonate = alpha-Kdo-(2-&gt;6)-lipid IVA (E. coli) + CMP + H(+)</text>
        <dbReference type="Rhea" id="RHEA:28066"/>
        <dbReference type="ChEBI" id="CHEBI:15378"/>
        <dbReference type="ChEBI" id="CHEBI:58603"/>
        <dbReference type="ChEBI" id="CHEBI:60364"/>
        <dbReference type="ChEBI" id="CHEBI:60377"/>
        <dbReference type="ChEBI" id="CHEBI:85987"/>
        <dbReference type="EC" id="2.4.99.12"/>
    </reaction>
</comment>
<comment type="function">
    <text evidence="9">Involved in lipopolysaccharide (LPS) biosynthesis. Catalyzes the transfer of 3-deoxy-D-manno-octulosonate (Kdo) residue(s) from CMP-Kdo to lipid IV(A), the tetraacyldisaccharide-1,4'-bisphosphate precursor of lipid A.</text>
</comment>
<dbReference type="Gene3D" id="3.40.50.11720">
    <property type="entry name" value="3-Deoxy-D-manno-octulosonic-acid transferase, N-terminal domain"/>
    <property type="match status" value="1"/>
</dbReference>
<feature type="active site" description="Proton acceptor" evidence="7">
    <location>
        <position position="60"/>
    </location>
</feature>
<gene>
    <name evidence="11" type="ORF">HNR46_002540</name>
</gene>
<dbReference type="Gene3D" id="3.40.50.2000">
    <property type="entry name" value="Glycogen Phosphorylase B"/>
    <property type="match status" value="1"/>
</dbReference>
<accession>A0A840V1T4</accession>
<organism evidence="11 12">
    <name type="scientific">Haloferula luteola</name>
    <dbReference type="NCBI Taxonomy" id="595692"/>
    <lineage>
        <taxon>Bacteria</taxon>
        <taxon>Pseudomonadati</taxon>
        <taxon>Verrucomicrobiota</taxon>
        <taxon>Verrucomicrobiia</taxon>
        <taxon>Verrucomicrobiales</taxon>
        <taxon>Verrucomicrobiaceae</taxon>
        <taxon>Haloferula</taxon>
    </lineage>
</organism>
<evidence type="ECO:0000313" key="12">
    <source>
        <dbReference type="Proteomes" id="UP000557717"/>
    </source>
</evidence>
<evidence type="ECO:0000256" key="6">
    <source>
        <dbReference type="ARBA" id="ARBA00049183"/>
    </source>
</evidence>
<reference evidence="11 12" key="1">
    <citation type="submission" date="2020-08" db="EMBL/GenBank/DDBJ databases">
        <title>Genomic Encyclopedia of Type Strains, Phase IV (KMG-IV): sequencing the most valuable type-strain genomes for metagenomic binning, comparative biology and taxonomic classification.</title>
        <authorList>
            <person name="Goeker M."/>
        </authorList>
    </citation>
    <scope>NUCLEOTIDE SEQUENCE [LARGE SCALE GENOMIC DNA]</scope>
    <source>
        <strain evidence="11 12">YC6886</strain>
    </source>
</reference>
<feature type="site" description="Transition state stabilizer" evidence="8">
    <location>
        <position position="130"/>
    </location>
</feature>
<evidence type="ECO:0000256" key="9">
    <source>
        <dbReference type="RuleBase" id="RU365103"/>
    </source>
</evidence>
<dbReference type="UniPathway" id="UPA00958"/>
<evidence type="ECO:0000256" key="7">
    <source>
        <dbReference type="PIRSR" id="PIRSR639901-1"/>
    </source>
</evidence>
<dbReference type="GO" id="GO:0009244">
    <property type="term" value="P:lipopolysaccharide core region biosynthetic process"/>
    <property type="evidence" value="ECO:0007669"/>
    <property type="project" value="UniProtKB-UniRule"/>
</dbReference>
<evidence type="ECO:0000256" key="5">
    <source>
        <dbReference type="ARBA" id="ARBA00031445"/>
    </source>
</evidence>
<dbReference type="EMBL" id="JACHFD010000011">
    <property type="protein sequence ID" value="MBB5352297.1"/>
    <property type="molecule type" value="Genomic_DNA"/>
</dbReference>
<comment type="pathway">
    <text evidence="1 9">Bacterial outer membrane biogenesis; LPS core biosynthesis.</text>
</comment>
<comment type="similarity">
    <text evidence="9">Belongs to the glycosyltransferase group 1 family.</text>
</comment>
<dbReference type="PANTHER" id="PTHR42755:SF1">
    <property type="entry name" value="3-DEOXY-D-MANNO-OCTULOSONIC ACID TRANSFERASE, MITOCHONDRIAL-RELATED"/>
    <property type="match status" value="1"/>
</dbReference>
<evidence type="ECO:0000259" key="10">
    <source>
        <dbReference type="Pfam" id="PF04413"/>
    </source>
</evidence>